<evidence type="ECO:0000259" key="11">
    <source>
        <dbReference type="PROSITE" id="PS50002"/>
    </source>
</evidence>
<keyword evidence="10" id="KW-0812">Transmembrane</keyword>
<dbReference type="PROSITE" id="PS50002">
    <property type="entry name" value="SH3"/>
    <property type="match status" value="1"/>
</dbReference>
<dbReference type="Pfam" id="PF00018">
    <property type="entry name" value="SH3_1"/>
    <property type="match status" value="1"/>
</dbReference>
<dbReference type="SUPFAM" id="SSF50044">
    <property type="entry name" value="SH3-domain"/>
    <property type="match status" value="1"/>
</dbReference>
<dbReference type="Proteomes" id="UP000187455">
    <property type="component" value="Unassembled WGS sequence"/>
</dbReference>
<feature type="region of interest" description="Disordered" evidence="9">
    <location>
        <begin position="392"/>
        <end position="469"/>
    </location>
</feature>
<dbReference type="PANTHER" id="PTHR45929">
    <property type="entry name" value="JAK PATHWAY SIGNAL TRANSDUCTION ADAPTOR MOLECULE"/>
    <property type="match status" value="1"/>
</dbReference>
<accession>A0A1R0H313</accession>
<dbReference type="GO" id="GO:0043130">
    <property type="term" value="F:ubiquitin binding"/>
    <property type="evidence" value="ECO:0007669"/>
    <property type="project" value="InterPro"/>
</dbReference>
<evidence type="ECO:0000256" key="3">
    <source>
        <dbReference type="ARBA" id="ARBA00022448"/>
    </source>
</evidence>
<keyword evidence="13" id="KW-1185">Reference proteome</keyword>
<dbReference type="InterPro" id="IPR003903">
    <property type="entry name" value="UIM_dom"/>
</dbReference>
<feature type="coiled-coil region" evidence="8">
    <location>
        <begin position="240"/>
        <end position="270"/>
    </location>
</feature>
<evidence type="ECO:0000256" key="4">
    <source>
        <dbReference type="ARBA" id="ARBA00022927"/>
    </source>
</evidence>
<dbReference type="InterPro" id="IPR036028">
    <property type="entry name" value="SH3-like_dom_sf"/>
</dbReference>
<feature type="compositionally biased region" description="Polar residues" evidence="9">
    <location>
        <begin position="392"/>
        <end position="413"/>
    </location>
</feature>
<evidence type="ECO:0000256" key="2">
    <source>
        <dbReference type="ARBA" id="ARBA00022443"/>
    </source>
</evidence>
<dbReference type="InterPro" id="IPR050670">
    <property type="entry name" value="STAM"/>
</dbReference>
<keyword evidence="10" id="KW-1133">Transmembrane helix</keyword>
<evidence type="ECO:0000256" key="8">
    <source>
        <dbReference type="SAM" id="Coils"/>
    </source>
</evidence>
<dbReference type="AlphaFoldDB" id="A0A1R0H313"/>
<dbReference type="PRINTS" id="PR00499">
    <property type="entry name" value="P67PHOX"/>
</dbReference>
<keyword evidence="2 7" id="KW-0728">SH3 domain</keyword>
<dbReference type="PRINTS" id="PR00452">
    <property type="entry name" value="SH3DOMAIN"/>
</dbReference>
<sequence>MEETYKNLQSQGTFFLPSSKNYIALSYLIFQFLGFMFPKPQKPQKIPKQDEIAKRQEEEDLLLALALSLSDADNKKQTPAMIRKEIVRQKSLADHSDSTIKTIAEVNKASNNIPTLKKNPTKVKALFDFTPTETGELGFVKGDVITVLDQKYRDWWTGELRGKKGIFPANFVQQVKDIKPEQKSLNDFEELVTSEAHNVEVLLRMLSRLDPQNDSLATNTEIQSLYSTTLSLRPKIVKLIEEFSIKKDNLVNLNNQLTEAMDTYEMLMSKQNAPDHGLANNQYINQSQGDSMYQSNFYRAQNTYPPSNQHLQQSTNPQYEHTPPANQSYQYGVNTENINPQQNFQGYSNYTQSNIGPTGASTQQPSRSDPNYQPGAISDNQYHQMDRKNMQSYGAANQQANIHSASSLQSQVQPDPRVASQGYPQSGGYTPAYSQTQAVQQPPSNQQYAQNLGPNGQGQNQMAYRTNNP</sequence>
<dbReference type="SMART" id="SM00326">
    <property type="entry name" value="SH3"/>
    <property type="match status" value="1"/>
</dbReference>
<feature type="compositionally biased region" description="Low complexity" evidence="9">
    <location>
        <begin position="450"/>
        <end position="461"/>
    </location>
</feature>
<dbReference type="STRING" id="133383.A0A1R0H313"/>
<feature type="region of interest" description="Disordered" evidence="9">
    <location>
        <begin position="300"/>
        <end position="379"/>
    </location>
</feature>
<feature type="domain" description="SH3" evidence="11">
    <location>
        <begin position="118"/>
        <end position="177"/>
    </location>
</feature>
<dbReference type="Gene3D" id="2.30.30.40">
    <property type="entry name" value="SH3 Domains"/>
    <property type="match status" value="1"/>
</dbReference>
<dbReference type="CDD" id="cd11805">
    <property type="entry name" value="SH3_GRB2_like_C"/>
    <property type="match status" value="1"/>
</dbReference>
<dbReference type="EMBL" id="LSSL01000884">
    <property type="protein sequence ID" value="OLY83473.1"/>
    <property type="molecule type" value="Genomic_DNA"/>
</dbReference>
<evidence type="ECO:0000256" key="9">
    <source>
        <dbReference type="SAM" id="MobiDB-lite"/>
    </source>
</evidence>
<evidence type="ECO:0000256" key="5">
    <source>
        <dbReference type="ARBA" id="ARBA00023136"/>
    </source>
</evidence>
<dbReference type="Gene3D" id="1.20.5.1940">
    <property type="match status" value="1"/>
</dbReference>
<evidence type="ECO:0000313" key="13">
    <source>
        <dbReference type="Proteomes" id="UP000187455"/>
    </source>
</evidence>
<evidence type="ECO:0000256" key="6">
    <source>
        <dbReference type="ARBA" id="ARBA00029433"/>
    </source>
</evidence>
<dbReference type="SUPFAM" id="SSF89009">
    <property type="entry name" value="GAT-like domain"/>
    <property type="match status" value="1"/>
</dbReference>
<evidence type="ECO:0000256" key="1">
    <source>
        <dbReference type="ARBA" id="ARBA00004608"/>
    </source>
</evidence>
<dbReference type="PROSITE" id="PS50330">
    <property type="entry name" value="UIM"/>
    <property type="match status" value="1"/>
</dbReference>
<gene>
    <name evidence="12" type="ORF">AYI68_g2384</name>
</gene>
<feature type="transmembrane region" description="Helical" evidence="10">
    <location>
        <begin position="20"/>
        <end position="38"/>
    </location>
</feature>
<dbReference type="GO" id="GO:0035091">
    <property type="term" value="F:phosphatidylinositol binding"/>
    <property type="evidence" value="ECO:0007669"/>
    <property type="project" value="InterPro"/>
</dbReference>
<evidence type="ECO:0000256" key="7">
    <source>
        <dbReference type="PROSITE-ProRule" id="PRU00192"/>
    </source>
</evidence>
<feature type="compositionally biased region" description="Polar residues" evidence="9">
    <location>
        <begin position="300"/>
        <end position="371"/>
    </location>
</feature>
<dbReference type="Pfam" id="PF03127">
    <property type="entry name" value="GAT"/>
    <property type="match status" value="1"/>
</dbReference>
<dbReference type="InterPro" id="IPR001452">
    <property type="entry name" value="SH3_domain"/>
</dbReference>
<dbReference type="PANTHER" id="PTHR45929:SF3">
    <property type="entry name" value="JAK PATHWAY SIGNAL TRANSDUCTION ADAPTOR MOLECULE"/>
    <property type="match status" value="1"/>
</dbReference>
<keyword evidence="8" id="KW-0175">Coiled coil</keyword>
<keyword evidence="3" id="KW-0813">Transport</keyword>
<protein>
    <submittedName>
        <fullName evidence="12">Class E vacuolar protein-sorting machinery protein HSE1</fullName>
    </submittedName>
</protein>
<reference evidence="12 13" key="1">
    <citation type="journal article" date="2016" name="Mol. Biol. Evol.">
        <title>Genome-Wide Survey of Gut Fungi (Harpellales) Reveals the First Horizontally Transferred Ubiquitin Gene from a Mosquito Host.</title>
        <authorList>
            <person name="Wang Y."/>
            <person name="White M.M."/>
            <person name="Kvist S."/>
            <person name="Moncalvo J.M."/>
        </authorList>
    </citation>
    <scope>NUCLEOTIDE SEQUENCE [LARGE SCALE GENOMIC DNA]</scope>
    <source>
        <strain evidence="12 13">ALG-7-W6</strain>
    </source>
</reference>
<comment type="subcellular location">
    <subcellularLocation>
        <location evidence="6">Endomembrane system</location>
        <topology evidence="6">Peripheral membrane protein</topology>
        <orientation evidence="6">Cytoplasmic side</orientation>
    </subcellularLocation>
    <subcellularLocation>
        <location evidence="1">Endosome membrane</location>
    </subcellularLocation>
</comment>
<evidence type="ECO:0000313" key="12">
    <source>
        <dbReference type="EMBL" id="OLY83473.1"/>
    </source>
</evidence>
<feature type="compositionally biased region" description="Polar residues" evidence="9">
    <location>
        <begin position="422"/>
        <end position="449"/>
    </location>
</feature>
<dbReference type="InterPro" id="IPR004152">
    <property type="entry name" value="GAT_dom"/>
</dbReference>
<dbReference type="OrthoDB" id="10255964at2759"/>
<name>A0A1R0H313_9FUNG</name>
<dbReference type="GO" id="GO:0043328">
    <property type="term" value="P:protein transport to vacuole involved in ubiquitin-dependent protein catabolic process via the multivesicular body sorting pathway"/>
    <property type="evidence" value="ECO:0007669"/>
    <property type="project" value="TreeGrafter"/>
</dbReference>
<keyword evidence="5 10" id="KW-0472">Membrane</keyword>
<dbReference type="FunFam" id="2.30.30.40:FF:000072">
    <property type="entry name" value="Unconventional Myosin IB"/>
    <property type="match status" value="1"/>
</dbReference>
<evidence type="ECO:0000256" key="10">
    <source>
        <dbReference type="SAM" id="Phobius"/>
    </source>
</evidence>
<organism evidence="12 13">
    <name type="scientific">Smittium mucronatum</name>
    <dbReference type="NCBI Taxonomy" id="133383"/>
    <lineage>
        <taxon>Eukaryota</taxon>
        <taxon>Fungi</taxon>
        <taxon>Fungi incertae sedis</taxon>
        <taxon>Zoopagomycota</taxon>
        <taxon>Kickxellomycotina</taxon>
        <taxon>Harpellomycetes</taxon>
        <taxon>Harpellales</taxon>
        <taxon>Legeriomycetaceae</taxon>
        <taxon>Smittium</taxon>
    </lineage>
</organism>
<proteinExistence type="predicted"/>
<keyword evidence="4" id="KW-0653">Protein transport</keyword>
<comment type="caution">
    <text evidence="12">The sequence shown here is derived from an EMBL/GenBank/DDBJ whole genome shotgun (WGS) entry which is preliminary data.</text>
</comment>
<dbReference type="GO" id="GO:0033565">
    <property type="term" value="C:ESCRT-0 complex"/>
    <property type="evidence" value="ECO:0007669"/>
    <property type="project" value="TreeGrafter"/>
</dbReference>